<reference evidence="1" key="2">
    <citation type="submission" date="2023-05" db="EMBL/GenBank/DDBJ databases">
        <authorList>
            <consortium name="Lawrence Berkeley National Laboratory"/>
            <person name="Steindorff A."/>
            <person name="Hensen N."/>
            <person name="Bonometti L."/>
            <person name="Westerberg I."/>
            <person name="Brannstrom I.O."/>
            <person name="Guillou S."/>
            <person name="Cros-Aarteil S."/>
            <person name="Calhoun S."/>
            <person name="Haridas S."/>
            <person name="Kuo A."/>
            <person name="Mondo S."/>
            <person name="Pangilinan J."/>
            <person name="Riley R."/>
            <person name="Labutti K."/>
            <person name="Andreopoulos B."/>
            <person name="Lipzen A."/>
            <person name="Chen C."/>
            <person name="Yanf M."/>
            <person name="Daum C."/>
            <person name="Ng V."/>
            <person name="Clum A."/>
            <person name="Ohm R."/>
            <person name="Martin F."/>
            <person name="Silar P."/>
            <person name="Natvig D."/>
            <person name="Lalanne C."/>
            <person name="Gautier V."/>
            <person name="Ament-Velasquez S.L."/>
            <person name="Kruys A."/>
            <person name="Hutchinson M.I."/>
            <person name="Powell A.J."/>
            <person name="Barry K."/>
            <person name="Miller A.N."/>
            <person name="Grigoriev I.V."/>
            <person name="Debuchy R."/>
            <person name="Gladieux P."/>
            <person name="Thoren M.H."/>
            <person name="Johannesson H."/>
        </authorList>
    </citation>
    <scope>NUCLEOTIDE SEQUENCE</scope>
    <source>
        <strain evidence="1">PSN293</strain>
    </source>
</reference>
<organism evidence="1 2">
    <name type="scientific">Rhypophila decipiens</name>
    <dbReference type="NCBI Taxonomy" id="261697"/>
    <lineage>
        <taxon>Eukaryota</taxon>
        <taxon>Fungi</taxon>
        <taxon>Dikarya</taxon>
        <taxon>Ascomycota</taxon>
        <taxon>Pezizomycotina</taxon>
        <taxon>Sordariomycetes</taxon>
        <taxon>Sordariomycetidae</taxon>
        <taxon>Sordariales</taxon>
        <taxon>Naviculisporaceae</taxon>
        <taxon>Rhypophila</taxon>
    </lineage>
</organism>
<sequence length="224" mass="25817">MSRISTDQPRLGELHDHPGRVDKYRNMLETVQANGLDNFSDYEVRFTASGYQLVDKTLLYMSSRDLAKTEPAFGRALKLTYKAMIPTSWPLRVRQYIAQVIGLLDHRKNMGSQKMYREQVYDKLNAGSLPNIPTILAMVCAVREDQTMMRGLEVDLAGRGLGYLLDFSQLKFRVDDEGKWFVTDVDNVDDVRPWYSVRQVMQKPPRDGIWIATWRACPPRPNPD</sequence>
<keyword evidence="2" id="KW-1185">Reference proteome</keyword>
<comment type="caution">
    <text evidence="1">The sequence shown here is derived from an EMBL/GenBank/DDBJ whole genome shotgun (WGS) entry which is preliminary data.</text>
</comment>
<evidence type="ECO:0000313" key="2">
    <source>
        <dbReference type="Proteomes" id="UP001301769"/>
    </source>
</evidence>
<accession>A0AAN6Y129</accession>
<proteinExistence type="predicted"/>
<dbReference type="Proteomes" id="UP001301769">
    <property type="component" value="Unassembled WGS sequence"/>
</dbReference>
<evidence type="ECO:0000313" key="1">
    <source>
        <dbReference type="EMBL" id="KAK4209300.1"/>
    </source>
</evidence>
<reference evidence="1" key="1">
    <citation type="journal article" date="2023" name="Mol. Phylogenet. Evol.">
        <title>Genome-scale phylogeny and comparative genomics of the fungal order Sordariales.</title>
        <authorList>
            <person name="Hensen N."/>
            <person name="Bonometti L."/>
            <person name="Westerberg I."/>
            <person name="Brannstrom I.O."/>
            <person name="Guillou S."/>
            <person name="Cros-Aarteil S."/>
            <person name="Calhoun S."/>
            <person name="Haridas S."/>
            <person name="Kuo A."/>
            <person name="Mondo S."/>
            <person name="Pangilinan J."/>
            <person name="Riley R."/>
            <person name="LaButti K."/>
            <person name="Andreopoulos B."/>
            <person name="Lipzen A."/>
            <person name="Chen C."/>
            <person name="Yan M."/>
            <person name="Daum C."/>
            <person name="Ng V."/>
            <person name="Clum A."/>
            <person name="Steindorff A."/>
            <person name="Ohm R.A."/>
            <person name="Martin F."/>
            <person name="Silar P."/>
            <person name="Natvig D.O."/>
            <person name="Lalanne C."/>
            <person name="Gautier V."/>
            <person name="Ament-Velasquez S.L."/>
            <person name="Kruys A."/>
            <person name="Hutchinson M.I."/>
            <person name="Powell A.J."/>
            <person name="Barry K."/>
            <person name="Miller A.N."/>
            <person name="Grigoriev I.V."/>
            <person name="Debuchy R."/>
            <person name="Gladieux P."/>
            <person name="Hiltunen Thoren M."/>
            <person name="Johannesson H."/>
        </authorList>
    </citation>
    <scope>NUCLEOTIDE SEQUENCE</scope>
    <source>
        <strain evidence="1">PSN293</strain>
    </source>
</reference>
<name>A0AAN6Y129_9PEZI</name>
<dbReference type="AlphaFoldDB" id="A0AAN6Y129"/>
<gene>
    <name evidence="1" type="ORF">QBC37DRAFT_378220</name>
</gene>
<protein>
    <submittedName>
        <fullName evidence="1">Uncharacterized protein</fullName>
    </submittedName>
</protein>
<dbReference type="EMBL" id="MU858210">
    <property type="protein sequence ID" value="KAK4209300.1"/>
    <property type="molecule type" value="Genomic_DNA"/>
</dbReference>